<reference evidence="1 2" key="1">
    <citation type="journal article" date="2014" name="Genome Announc.">
        <title>Draft Genome Sequence of the Antitrypanosomally Active Sponge-Associated Bacterium Actinokineospora sp. Strain EG49.</title>
        <authorList>
            <person name="Harjes J."/>
            <person name="Ryu T."/>
            <person name="Abdelmohsen U.R."/>
            <person name="Moitinho-Silva L."/>
            <person name="Horn H."/>
            <person name="Ravasi T."/>
            <person name="Hentschel U."/>
        </authorList>
    </citation>
    <scope>NUCLEOTIDE SEQUENCE [LARGE SCALE GENOMIC DNA]</scope>
    <source>
        <strain evidence="1 2">EG49</strain>
    </source>
</reference>
<protein>
    <submittedName>
        <fullName evidence="1">Uncharacterized protein</fullName>
    </submittedName>
</protein>
<gene>
    <name evidence="1" type="ORF">UO65_6114</name>
</gene>
<organism evidence="1 2">
    <name type="scientific">Actinokineospora spheciospongiae</name>
    <dbReference type="NCBI Taxonomy" id="909613"/>
    <lineage>
        <taxon>Bacteria</taxon>
        <taxon>Bacillati</taxon>
        <taxon>Actinomycetota</taxon>
        <taxon>Actinomycetes</taxon>
        <taxon>Pseudonocardiales</taxon>
        <taxon>Pseudonocardiaceae</taxon>
        <taxon>Actinokineospora</taxon>
    </lineage>
</organism>
<accession>W7IDL1</accession>
<keyword evidence="2" id="KW-1185">Reference proteome</keyword>
<dbReference type="AlphaFoldDB" id="W7IDL1"/>
<comment type="caution">
    <text evidence="1">The sequence shown here is derived from an EMBL/GenBank/DDBJ whole genome shotgun (WGS) entry which is preliminary data.</text>
</comment>
<proteinExistence type="predicted"/>
<name>W7IDL1_9PSEU</name>
<sequence>MGGRVSLRPVGLLVAGRLAGGRRVVGGCAGVRGGWWLGLRSAPGAGPCSPG</sequence>
<evidence type="ECO:0000313" key="2">
    <source>
        <dbReference type="Proteomes" id="UP000019277"/>
    </source>
</evidence>
<dbReference type="EMBL" id="AYXG01000236">
    <property type="protein sequence ID" value="EWC58613.1"/>
    <property type="molecule type" value="Genomic_DNA"/>
</dbReference>
<evidence type="ECO:0000313" key="1">
    <source>
        <dbReference type="EMBL" id="EWC58613.1"/>
    </source>
</evidence>
<dbReference type="Proteomes" id="UP000019277">
    <property type="component" value="Unassembled WGS sequence"/>
</dbReference>